<comment type="caution">
    <text evidence="5">The sequence shown here is derived from an EMBL/GenBank/DDBJ whole genome shotgun (WGS) entry which is preliminary data.</text>
</comment>
<keyword evidence="3" id="KW-0472">Membrane</keyword>
<evidence type="ECO:0000256" key="3">
    <source>
        <dbReference type="SAM" id="Phobius"/>
    </source>
</evidence>
<protein>
    <submittedName>
        <fullName evidence="5">Acid sphingomyelinase-like phosphodiesterase 3b</fullName>
    </submittedName>
</protein>
<feature type="domain" description="Sphingomyelin phosphodiesterase C-terminal" evidence="4">
    <location>
        <begin position="65"/>
        <end position="205"/>
    </location>
</feature>
<organism evidence="5 6">
    <name type="scientific">Cichlidogyrus casuarinus</name>
    <dbReference type="NCBI Taxonomy" id="1844966"/>
    <lineage>
        <taxon>Eukaryota</taxon>
        <taxon>Metazoa</taxon>
        <taxon>Spiralia</taxon>
        <taxon>Lophotrochozoa</taxon>
        <taxon>Platyhelminthes</taxon>
        <taxon>Monogenea</taxon>
        <taxon>Monopisthocotylea</taxon>
        <taxon>Dactylogyridea</taxon>
        <taxon>Ancyrocephalidae</taxon>
        <taxon>Cichlidogyrus</taxon>
    </lineage>
</organism>
<keyword evidence="3" id="KW-1133">Transmembrane helix</keyword>
<keyword evidence="6" id="KW-1185">Reference proteome</keyword>
<dbReference type="PANTHER" id="PTHR10340:SF57">
    <property type="entry name" value="METALLOPHOS DOMAIN-CONTAINING PROTEIN"/>
    <property type="match status" value="1"/>
</dbReference>
<dbReference type="GO" id="GO:0016787">
    <property type="term" value="F:hydrolase activity"/>
    <property type="evidence" value="ECO:0007669"/>
    <property type="project" value="UniProtKB-KW"/>
</dbReference>
<keyword evidence="2" id="KW-0325">Glycoprotein</keyword>
<keyword evidence="3" id="KW-0812">Transmembrane</keyword>
<dbReference type="InterPro" id="IPR045473">
    <property type="entry name" value="ASM_C"/>
</dbReference>
<gene>
    <name evidence="5" type="primary">SMPDL3B_1</name>
    <name evidence="5" type="ORF">Ciccas_006700</name>
</gene>
<dbReference type="AlphaFoldDB" id="A0ABD2Q5G7"/>
<reference evidence="5 6" key="1">
    <citation type="submission" date="2024-11" db="EMBL/GenBank/DDBJ databases">
        <title>Adaptive evolution of stress response genes in parasites aligns with host niche diversity.</title>
        <authorList>
            <person name="Hahn C."/>
            <person name="Resl P."/>
        </authorList>
    </citation>
    <scope>NUCLEOTIDE SEQUENCE [LARGE SCALE GENOMIC DNA]</scope>
    <source>
        <strain evidence="5">EGGRZ-B1_66</strain>
        <tissue evidence="5">Body</tissue>
    </source>
</reference>
<name>A0ABD2Q5G7_9PLAT</name>
<dbReference type="Pfam" id="PF19272">
    <property type="entry name" value="ASMase_C"/>
    <property type="match status" value="1"/>
</dbReference>
<accession>A0ABD2Q5G7</accession>
<dbReference type="Proteomes" id="UP001626550">
    <property type="component" value="Unassembled WGS sequence"/>
</dbReference>
<dbReference type="PANTHER" id="PTHR10340">
    <property type="entry name" value="SPHINGOMYELIN PHOSPHODIESTERASE"/>
    <property type="match status" value="1"/>
</dbReference>
<proteinExistence type="predicted"/>
<evidence type="ECO:0000256" key="1">
    <source>
        <dbReference type="ARBA" id="ARBA00022801"/>
    </source>
</evidence>
<evidence type="ECO:0000313" key="5">
    <source>
        <dbReference type="EMBL" id="KAL3314673.1"/>
    </source>
</evidence>
<evidence type="ECO:0000313" key="6">
    <source>
        <dbReference type="Proteomes" id="UP001626550"/>
    </source>
</evidence>
<sequence length="275" mass="31604">MQYQNRRVEKKTRPKFRVESALEILAGTGTSIKFQPSPIVLCPNLICSAKMLEFRLGRIKEFKAPVGTVFLAPSVTTFRLNGLGATNPRVRLYSYDKSDSSLKNYRQWKLDLSAQEANRVWKFDYDSADAYQLNDLSPKAMSQLLDSFKDGNKYWLDYYQRELGGYNHEQSSVCSDLNERCRCNHLCAMTYLNYTQLDYCLNAKACYPWHNIPIPDSNGTSEKKKLVYGFVTFFVIIILIAGIFFFGRFLVLKKPKDQMKYSLAGDSGIMQDSNL</sequence>
<evidence type="ECO:0000256" key="2">
    <source>
        <dbReference type="ARBA" id="ARBA00023180"/>
    </source>
</evidence>
<dbReference type="EMBL" id="JBJKFK010000934">
    <property type="protein sequence ID" value="KAL3314673.1"/>
    <property type="molecule type" value="Genomic_DNA"/>
</dbReference>
<evidence type="ECO:0000259" key="4">
    <source>
        <dbReference type="Pfam" id="PF19272"/>
    </source>
</evidence>
<feature type="transmembrane region" description="Helical" evidence="3">
    <location>
        <begin position="226"/>
        <end position="251"/>
    </location>
</feature>
<keyword evidence="1" id="KW-0378">Hydrolase</keyword>